<dbReference type="EMBL" id="JALJRB010000024">
    <property type="protein sequence ID" value="MCJ8502349.1"/>
    <property type="molecule type" value="Genomic_DNA"/>
</dbReference>
<keyword evidence="2" id="KW-0547">Nucleotide-binding</keyword>
<dbReference type="AlphaFoldDB" id="A0AA41UKI6"/>
<dbReference type="GO" id="GO:0004674">
    <property type="term" value="F:protein serine/threonine kinase activity"/>
    <property type="evidence" value="ECO:0007669"/>
    <property type="project" value="TreeGrafter"/>
</dbReference>
<evidence type="ECO:0000259" key="5">
    <source>
        <dbReference type="PROSITE" id="PS50011"/>
    </source>
</evidence>
<dbReference type="PANTHER" id="PTHR43289">
    <property type="entry name" value="MITOGEN-ACTIVATED PROTEIN KINASE KINASE KINASE 20-RELATED"/>
    <property type="match status" value="1"/>
</dbReference>
<dbReference type="SUPFAM" id="SSF82171">
    <property type="entry name" value="DPP6 N-terminal domain-like"/>
    <property type="match status" value="2"/>
</dbReference>
<dbReference type="Gene3D" id="3.30.200.20">
    <property type="entry name" value="Phosphorylase Kinase, domain 1"/>
    <property type="match status" value="1"/>
</dbReference>
<keyword evidence="1" id="KW-0808">Transferase</keyword>
<dbReference type="InterPro" id="IPR011042">
    <property type="entry name" value="6-blade_b-propeller_TolB-like"/>
</dbReference>
<sequence length="861" mass="93506">MGSVFLAEDTRLKRMVAIKILSETLGGDPAALARFRVEAEAAARLNHPGIATVYAVEETDGIAFIVMEYVKGKPLKDLLPRGGLDLSLFFKYFIPICDALAHAHENGIIHRDIKPANIIVTPEGLPKLLDFGLARIQREARGTAPELTQVGTVMGSPSYMSPEQASGQTLDQRSDLFSLGVVMWEALCGEKPFRGANFQQLLAVLTRDEAEPIETRRPGLPPLLAHVLGKCLAKDPRNRYQTARDIWNDLRAAASQKPVTGAATAVPARVAAGRWRGMAIAGVALLLLALALASWRVFYFQPGPAPAVPRTFRIPMVAMEGGYAGGAAAISPDGRMIAYVQEEILRVMDLESGADWAIDDAREVCEQPFWSPDSRYIGYLTEMGRYLRKTPPKGGGSTLICAVPGWGFAGSATWGGRGQIVFDVWGGDWTRAMGLMRVSQDGGTPEKHLLPETTPGVTHQNPSYLPDGQTLLLIAVTPDGASELQIAADGDPRSLMRCEGEICSNPIYSSSGHIFYQRGLAGDFTIWALPFSAAGGKATGEPFLAAVDAVWPSSAADGTFVYLEASATSQEIVWVDRKGEVQSSIGKPLAATQIGSIALSPDGRMLAMDAFQKSFEDIWMIDTQRGVRTRFTFAAARDAEPAWMDDRTLLFTSERDGASEIFRKSMDPEASPQRLVGAEAAHPHWSAAAGAVAFHMITPRTGRDIYYQPLAVKSPADDAQPVLFLGTPFDEAMPQISPDGKHLAFMSNRSGKWEVYLRPFPEGAGEWQVSMDGGGYPRWHPKGAELFYATKTGLMSVKVATRPAIGLAAPVKLFDWKHLGLYLVRRYDTHSDGSRFAVVREIGAEAPALVIAQHWAARRNN</sequence>
<dbReference type="InterPro" id="IPR000719">
    <property type="entry name" value="Prot_kinase_dom"/>
</dbReference>
<dbReference type="CDD" id="cd14014">
    <property type="entry name" value="STKc_PknB_like"/>
    <property type="match status" value="1"/>
</dbReference>
<evidence type="ECO:0000313" key="7">
    <source>
        <dbReference type="Proteomes" id="UP001165427"/>
    </source>
</evidence>
<comment type="caution">
    <text evidence="6">The sequence shown here is derived from an EMBL/GenBank/DDBJ whole genome shotgun (WGS) entry which is preliminary data.</text>
</comment>
<dbReference type="Proteomes" id="UP001165427">
    <property type="component" value="Unassembled WGS sequence"/>
</dbReference>
<dbReference type="PROSITE" id="PS00108">
    <property type="entry name" value="PROTEIN_KINASE_ST"/>
    <property type="match status" value="1"/>
</dbReference>
<keyword evidence="3 6" id="KW-0418">Kinase</keyword>
<evidence type="ECO:0000256" key="2">
    <source>
        <dbReference type="ARBA" id="ARBA00022741"/>
    </source>
</evidence>
<dbReference type="Pfam" id="PF07676">
    <property type="entry name" value="PD40"/>
    <property type="match status" value="2"/>
</dbReference>
<accession>A0AA41UKI6</accession>
<feature type="domain" description="Protein kinase" evidence="5">
    <location>
        <begin position="1"/>
        <end position="251"/>
    </location>
</feature>
<protein>
    <submittedName>
        <fullName evidence="6">Serine/threonine-protein kinase</fullName>
    </submittedName>
</protein>
<organism evidence="6 7">
    <name type="scientific">Desulfatitalea alkaliphila</name>
    <dbReference type="NCBI Taxonomy" id="2929485"/>
    <lineage>
        <taxon>Bacteria</taxon>
        <taxon>Pseudomonadati</taxon>
        <taxon>Thermodesulfobacteriota</taxon>
        <taxon>Desulfobacteria</taxon>
        <taxon>Desulfobacterales</taxon>
        <taxon>Desulfosarcinaceae</taxon>
        <taxon>Desulfatitalea</taxon>
    </lineage>
</organism>
<dbReference type="Pfam" id="PF00069">
    <property type="entry name" value="Pkinase"/>
    <property type="match status" value="1"/>
</dbReference>
<dbReference type="Gene3D" id="1.10.510.10">
    <property type="entry name" value="Transferase(Phosphotransferase) domain 1"/>
    <property type="match status" value="1"/>
</dbReference>
<dbReference type="SMART" id="SM00220">
    <property type="entry name" value="S_TKc"/>
    <property type="match status" value="1"/>
</dbReference>
<evidence type="ECO:0000256" key="1">
    <source>
        <dbReference type="ARBA" id="ARBA00022679"/>
    </source>
</evidence>
<dbReference type="Gene3D" id="2.120.10.30">
    <property type="entry name" value="TolB, C-terminal domain"/>
    <property type="match status" value="2"/>
</dbReference>
<dbReference type="InterPro" id="IPR011009">
    <property type="entry name" value="Kinase-like_dom_sf"/>
</dbReference>
<keyword evidence="7" id="KW-1185">Reference proteome</keyword>
<dbReference type="GO" id="GO:0005524">
    <property type="term" value="F:ATP binding"/>
    <property type="evidence" value="ECO:0007669"/>
    <property type="project" value="UniProtKB-KW"/>
</dbReference>
<keyword evidence="4" id="KW-0067">ATP-binding</keyword>
<proteinExistence type="predicted"/>
<dbReference type="Gene3D" id="2.120.10.60">
    <property type="entry name" value="Tricorn protease N-terminal domain"/>
    <property type="match status" value="1"/>
</dbReference>
<evidence type="ECO:0000256" key="4">
    <source>
        <dbReference type="ARBA" id="ARBA00022840"/>
    </source>
</evidence>
<gene>
    <name evidence="6" type="ORF">MRX98_17325</name>
</gene>
<dbReference type="InterPro" id="IPR011659">
    <property type="entry name" value="WD40"/>
</dbReference>
<dbReference type="PANTHER" id="PTHR43289:SF34">
    <property type="entry name" value="SERINE_THREONINE-PROTEIN KINASE YBDM-RELATED"/>
    <property type="match status" value="1"/>
</dbReference>
<reference evidence="6" key="1">
    <citation type="submission" date="2022-04" db="EMBL/GenBank/DDBJ databases">
        <title>Desulfatitalea alkaliphila sp. nov., a novel anaerobic sulfate-reducing bacterium isolated from terrestrial mud volcano, Taman Peninsula, Russia.</title>
        <authorList>
            <person name="Khomyakova M.A."/>
            <person name="Merkel A.Y."/>
            <person name="Slobodkin A.I."/>
        </authorList>
    </citation>
    <scope>NUCLEOTIDE SEQUENCE</scope>
    <source>
        <strain evidence="6">M08but</strain>
    </source>
</reference>
<dbReference type="InterPro" id="IPR008271">
    <property type="entry name" value="Ser/Thr_kinase_AS"/>
</dbReference>
<dbReference type="PROSITE" id="PS50011">
    <property type="entry name" value="PROTEIN_KINASE_DOM"/>
    <property type="match status" value="1"/>
</dbReference>
<name>A0AA41UKI6_9BACT</name>
<evidence type="ECO:0000256" key="3">
    <source>
        <dbReference type="ARBA" id="ARBA00022777"/>
    </source>
</evidence>
<evidence type="ECO:0000313" key="6">
    <source>
        <dbReference type="EMBL" id="MCJ8502349.1"/>
    </source>
</evidence>
<dbReference type="SUPFAM" id="SSF56112">
    <property type="entry name" value="Protein kinase-like (PK-like)"/>
    <property type="match status" value="1"/>
</dbReference>